<evidence type="ECO:0000313" key="2">
    <source>
        <dbReference type="EMBL" id="KAG0287882.1"/>
    </source>
</evidence>
<protein>
    <submittedName>
        <fullName evidence="2">Uncharacterized protein</fullName>
    </submittedName>
</protein>
<proteinExistence type="predicted"/>
<accession>A0ABQ7JYT0</accession>
<comment type="caution">
    <text evidence="2">The sequence shown here is derived from an EMBL/GenBank/DDBJ whole genome shotgun (WGS) entry which is preliminary data.</text>
</comment>
<dbReference type="EMBL" id="JAAAIM010000451">
    <property type="protein sequence ID" value="KAG0287882.1"/>
    <property type="molecule type" value="Genomic_DNA"/>
</dbReference>
<sequence>MFNNSNNCNTTTTTTATTANNPTAATVGPSLIGASPQLVQNTHPGTGNAFAIADSNLPGLRPAAMHVRPPGAIMAIGTMNGQSPAFQQQHLPPYQLQSLQLHQLQQQQIQQLQLQQRQAQAQQAQQALQQPTQQAQLPTQVMHAQTLPAATTQSFAYQ</sequence>
<organism evidence="2 3">
    <name type="scientific">Linnemannia gamsii</name>
    <dbReference type="NCBI Taxonomy" id="64522"/>
    <lineage>
        <taxon>Eukaryota</taxon>
        <taxon>Fungi</taxon>
        <taxon>Fungi incertae sedis</taxon>
        <taxon>Mucoromycota</taxon>
        <taxon>Mortierellomycotina</taxon>
        <taxon>Mortierellomycetes</taxon>
        <taxon>Mortierellales</taxon>
        <taxon>Mortierellaceae</taxon>
        <taxon>Linnemannia</taxon>
    </lineage>
</organism>
<evidence type="ECO:0000313" key="3">
    <source>
        <dbReference type="Proteomes" id="UP001194696"/>
    </source>
</evidence>
<reference evidence="2 3" key="1">
    <citation type="journal article" date="2020" name="Fungal Divers.">
        <title>Resolving the Mortierellaceae phylogeny through synthesis of multi-gene phylogenetics and phylogenomics.</title>
        <authorList>
            <person name="Vandepol N."/>
            <person name="Liber J."/>
            <person name="Desiro A."/>
            <person name="Na H."/>
            <person name="Kennedy M."/>
            <person name="Barry K."/>
            <person name="Grigoriev I.V."/>
            <person name="Miller A.N."/>
            <person name="O'Donnell K."/>
            <person name="Stajich J.E."/>
            <person name="Bonito G."/>
        </authorList>
    </citation>
    <scope>NUCLEOTIDE SEQUENCE [LARGE SCALE GENOMIC DNA]</scope>
    <source>
        <strain evidence="2 3">AD045</strain>
    </source>
</reference>
<dbReference type="Proteomes" id="UP001194696">
    <property type="component" value="Unassembled WGS sequence"/>
</dbReference>
<evidence type="ECO:0000256" key="1">
    <source>
        <dbReference type="SAM" id="MobiDB-lite"/>
    </source>
</evidence>
<name>A0ABQ7JYT0_9FUNG</name>
<feature type="region of interest" description="Disordered" evidence="1">
    <location>
        <begin position="1"/>
        <end position="22"/>
    </location>
</feature>
<gene>
    <name evidence="2" type="ORF">BGZ96_008270</name>
</gene>
<keyword evidence="3" id="KW-1185">Reference proteome</keyword>
<feature type="non-terminal residue" evidence="2">
    <location>
        <position position="158"/>
    </location>
</feature>